<dbReference type="Proteomes" id="UP001372338">
    <property type="component" value="Unassembled WGS sequence"/>
</dbReference>
<feature type="compositionally biased region" description="Acidic residues" evidence="5">
    <location>
        <begin position="108"/>
        <end position="147"/>
    </location>
</feature>
<gene>
    <name evidence="7" type="ORF">RIF29_35788</name>
</gene>
<evidence type="ECO:0000256" key="4">
    <source>
        <dbReference type="ARBA" id="ARBA00023242"/>
    </source>
</evidence>
<proteinExistence type="inferred from homology"/>
<protein>
    <recommendedName>
        <fullName evidence="6">Sas10 C-terminal domain-containing protein</fullName>
    </recommendedName>
</protein>
<feature type="region of interest" description="Disordered" evidence="5">
    <location>
        <begin position="489"/>
        <end position="518"/>
    </location>
</feature>
<feature type="region of interest" description="Disordered" evidence="5">
    <location>
        <begin position="166"/>
        <end position="212"/>
    </location>
</feature>
<evidence type="ECO:0000256" key="5">
    <source>
        <dbReference type="SAM" id="MobiDB-lite"/>
    </source>
</evidence>
<sequence>MARRHEEAHSMLGRQHTTARELLLFNFYLLSPKPSLACSVAAKLFFLLPSFLVSALQIKIMGKRGTSYQKKKHFKNSNTSSHHHPDANMDDEIDAFHKQRDIVPLDVNDYDGSSDEDDDELPIFDIEGGDEDDEDEDDDEEDEDDNANNDVAKMIRQRKFLRAKFGGGEDDEMDDDDEDEEDYTTLPLGGKKNAYGADNRNFELQSSDDEAPKEEEEMALQIQREKAKALTMEDYDLVDGIEDNDNEKLALKDASDKGEKGTVDRDIAYKLEDLNALSKEEQMNVLYRSAPELVGWLSELNEAHKQLECKINPFLSKVKKGEIVMEGGVRYFELKQLLLLSYCQAITFYLLLKSEGQPVHDHPVVARLEEIKKLLDQIKRLDSKLPAELEDILTGSNGLEAMVKSANENAPTKTDSRTKYQERSLVSDESPEEAVQPRKLLGRQKLDSSKDKVQKAGKDMHQKARVSMQSLEMLKVRASLEEKLKQKGLYTSVAPKPSSTQKRSRPVNGQLETHDDFDDDAVDAKGAARLVNGSSKVSQFLNANLKKQKVVSGDDDLPKRDDIGERRRKHELQVLAGAGIKTEDDGDNDNDDEINDVGSDEVSDEEDDVENGDSENEFYKQVERQRAEKLAAKAAIYSRKSAVPSSLPEPETVEGKRHISSQILKNRGLTRSRNKNKKNPRKNYKLKHQKAVKNRKGQVQSIRKPTGPYGGELTGINANVSRSIRFKS</sequence>
<evidence type="ECO:0000256" key="2">
    <source>
        <dbReference type="ARBA" id="ARBA00010979"/>
    </source>
</evidence>
<dbReference type="GO" id="GO:0000462">
    <property type="term" value="P:maturation of SSU-rRNA from tricistronic rRNA transcript (SSU-rRNA, 5.8S rRNA, LSU-rRNA)"/>
    <property type="evidence" value="ECO:0007669"/>
    <property type="project" value="TreeGrafter"/>
</dbReference>
<feature type="region of interest" description="Disordered" evidence="5">
    <location>
        <begin position="551"/>
        <end position="623"/>
    </location>
</feature>
<dbReference type="GO" id="GO:0032040">
    <property type="term" value="C:small-subunit processome"/>
    <property type="evidence" value="ECO:0007669"/>
    <property type="project" value="TreeGrafter"/>
</dbReference>
<comment type="similarity">
    <text evidence="2">Belongs to the SAS10 family.</text>
</comment>
<comment type="caution">
    <text evidence="7">The sequence shown here is derived from an EMBL/GenBank/DDBJ whole genome shotgun (WGS) entry which is preliminary data.</text>
</comment>
<evidence type="ECO:0000259" key="6">
    <source>
        <dbReference type="Pfam" id="PF09368"/>
    </source>
</evidence>
<feature type="compositionally biased region" description="Basic residues" evidence="5">
    <location>
        <begin position="668"/>
        <end position="696"/>
    </location>
</feature>
<feature type="compositionally biased region" description="Basic and acidic residues" evidence="5">
    <location>
        <begin position="444"/>
        <end position="462"/>
    </location>
</feature>
<name>A0AAN9ECK6_CROPI</name>
<keyword evidence="4" id="KW-0539">Nucleus</keyword>
<dbReference type="AlphaFoldDB" id="A0AAN9ECK6"/>
<evidence type="ECO:0000256" key="1">
    <source>
        <dbReference type="ARBA" id="ARBA00004123"/>
    </source>
</evidence>
<keyword evidence="8" id="KW-1185">Reference proteome</keyword>
<feature type="compositionally biased region" description="Basic and acidic residues" evidence="5">
    <location>
        <begin position="414"/>
        <end position="426"/>
    </location>
</feature>
<evidence type="ECO:0000313" key="8">
    <source>
        <dbReference type="Proteomes" id="UP001372338"/>
    </source>
</evidence>
<dbReference type="InterPro" id="IPR007146">
    <property type="entry name" value="Sas10/Utp3/C1D"/>
</dbReference>
<feature type="compositionally biased region" description="Acidic residues" evidence="5">
    <location>
        <begin position="168"/>
        <end position="183"/>
    </location>
</feature>
<feature type="domain" description="Sas10 C-terminal" evidence="6">
    <location>
        <begin position="654"/>
        <end position="726"/>
    </location>
</feature>
<feature type="region of interest" description="Disordered" evidence="5">
    <location>
        <begin position="69"/>
        <end position="89"/>
    </location>
</feature>
<dbReference type="InterPro" id="IPR018972">
    <property type="entry name" value="Sas10_C_dom"/>
</dbReference>
<dbReference type="EMBL" id="JAYWIO010000007">
    <property type="protein sequence ID" value="KAK7252078.1"/>
    <property type="molecule type" value="Genomic_DNA"/>
</dbReference>
<feature type="region of interest" description="Disordered" evidence="5">
    <location>
        <begin position="406"/>
        <end position="463"/>
    </location>
</feature>
<evidence type="ECO:0000313" key="7">
    <source>
        <dbReference type="EMBL" id="KAK7252078.1"/>
    </source>
</evidence>
<dbReference type="Pfam" id="PF09368">
    <property type="entry name" value="Sas10"/>
    <property type="match status" value="1"/>
</dbReference>
<organism evidence="7 8">
    <name type="scientific">Crotalaria pallida</name>
    <name type="common">Smooth rattlebox</name>
    <name type="synonym">Crotalaria striata</name>
    <dbReference type="NCBI Taxonomy" id="3830"/>
    <lineage>
        <taxon>Eukaryota</taxon>
        <taxon>Viridiplantae</taxon>
        <taxon>Streptophyta</taxon>
        <taxon>Embryophyta</taxon>
        <taxon>Tracheophyta</taxon>
        <taxon>Spermatophyta</taxon>
        <taxon>Magnoliopsida</taxon>
        <taxon>eudicotyledons</taxon>
        <taxon>Gunneridae</taxon>
        <taxon>Pentapetalae</taxon>
        <taxon>rosids</taxon>
        <taxon>fabids</taxon>
        <taxon>Fabales</taxon>
        <taxon>Fabaceae</taxon>
        <taxon>Papilionoideae</taxon>
        <taxon>50 kb inversion clade</taxon>
        <taxon>genistoids sensu lato</taxon>
        <taxon>core genistoids</taxon>
        <taxon>Crotalarieae</taxon>
        <taxon>Crotalaria</taxon>
    </lineage>
</organism>
<keyword evidence="3" id="KW-0597">Phosphoprotein</keyword>
<feature type="compositionally biased region" description="Acidic residues" evidence="5">
    <location>
        <begin position="584"/>
        <end position="616"/>
    </location>
</feature>
<evidence type="ECO:0000256" key="3">
    <source>
        <dbReference type="ARBA" id="ARBA00022553"/>
    </source>
</evidence>
<dbReference type="PANTHER" id="PTHR13237">
    <property type="entry name" value="SOMETHING ABOUT SILENCING PROTEIN 10-RELATED"/>
    <property type="match status" value="1"/>
</dbReference>
<dbReference type="Pfam" id="PF04000">
    <property type="entry name" value="Sas10_Utp3"/>
    <property type="match status" value="1"/>
</dbReference>
<feature type="region of interest" description="Disordered" evidence="5">
    <location>
        <begin position="105"/>
        <end position="152"/>
    </location>
</feature>
<feature type="compositionally biased region" description="Basic and acidic residues" evidence="5">
    <location>
        <begin position="556"/>
        <end position="565"/>
    </location>
</feature>
<dbReference type="PANTHER" id="PTHR13237:SF8">
    <property type="entry name" value="SOMETHING ABOUT SILENCING PROTEIN 10"/>
    <property type="match status" value="1"/>
</dbReference>
<comment type="subcellular location">
    <subcellularLocation>
        <location evidence="1">Nucleus</location>
    </subcellularLocation>
</comment>
<feature type="region of interest" description="Disordered" evidence="5">
    <location>
        <begin position="636"/>
        <end position="715"/>
    </location>
</feature>
<accession>A0AAN9ECK6</accession>
<reference evidence="7 8" key="1">
    <citation type="submission" date="2024-01" db="EMBL/GenBank/DDBJ databases">
        <title>The genomes of 5 underutilized Papilionoideae crops provide insights into root nodulation and disease resistanc.</title>
        <authorList>
            <person name="Yuan L."/>
        </authorList>
    </citation>
    <scope>NUCLEOTIDE SEQUENCE [LARGE SCALE GENOMIC DNA]</scope>
    <source>
        <strain evidence="7">ZHUSHIDOU_FW_LH</strain>
        <tissue evidence="7">Leaf</tissue>
    </source>
</reference>